<gene>
    <name evidence="1" type="ORF">S01H4_59068</name>
</gene>
<protein>
    <submittedName>
        <fullName evidence="1">Uncharacterized protein</fullName>
    </submittedName>
</protein>
<evidence type="ECO:0000313" key="1">
    <source>
        <dbReference type="EMBL" id="GAH06176.1"/>
    </source>
</evidence>
<feature type="non-terminal residue" evidence="1">
    <location>
        <position position="67"/>
    </location>
</feature>
<organism evidence="1">
    <name type="scientific">marine sediment metagenome</name>
    <dbReference type="NCBI Taxonomy" id="412755"/>
    <lineage>
        <taxon>unclassified sequences</taxon>
        <taxon>metagenomes</taxon>
        <taxon>ecological metagenomes</taxon>
    </lineage>
</organism>
<name>X1CD21_9ZZZZ</name>
<accession>X1CD21</accession>
<sequence>MSLLEKLKTYDSKGASDGQLRNDHKYLHEVWDKMVAENLSKHGGRNREDIWNIHKMIIAEMKTRKLK</sequence>
<comment type="caution">
    <text evidence="1">The sequence shown here is derived from an EMBL/GenBank/DDBJ whole genome shotgun (WGS) entry which is preliminary data.</text>
</comment>
<dbReference type="EMBL" id="BART01034586">
    <property type="protein sequence ID" value="GAH06176.1"/>
    <property type="molecule type" value="Genomic_DNA"/>
</dbReference>
<dbReference type="AlphaFoldDB" id="X1CD21"/>
<proteinExistence type="predicted"/>
<reference evidence="1" key="1">
    <citation type="journal article" date="2014" name="Front. Microbiol.">
        <title>High frequency of phylogenetically diverse reductive dehalogenase-homologous genes in deep subseafloor sedimentary metagenomes.</title>
        <authorList>
            <person name="Kawai M."/>
            <person name="Futagami T."/>
            <person name="Toyoda A."/>
            <person name="Takaki Y."/>
            <person name="Nishi S."/>
            <person name="Hori S."/>
            <person name="Arai W."/>
            <person name="Tsubouchi T."/>
            <person name="Morono Y."/>
            <person name="Uchiyama I."/>
            <person name="Ito T."/>
            <person name="Fujiyama A."/>
            <person name="Inagaki F."/>
            <person name="Takami H."/>
        </authorList>
    </citation>
    <scope>NUCLEOTIDE SEQUENCE</scope>
    <source>
        <strain evidence="1">Expedition CK06-06</strain>
    </source>
</reference>